<evidence type="ECO:0000256" key="2">
    <source>
        <dbReference type="ARBA" id="ARBA00022692"/>
    </source>
</evidence>
<dbReference type="Gene3D" id="3.30.1490.480">
    <property type="entry name" value="Endolytic murein transglycosylase"/>
    <property type="match status" value="1"/>
</dbReference>
<dbReference type="GO" id="GO:0071555">
    <property type="term" value="P:cell wall organization"/>
    <property type="evidence" value="ECO:0007669"/>
    <property type="project" value="UniProtKB-KW"/>
</dbReference>
<evidence type="ECO:0000256" key="1">
    <source>
        <dbReference type="ARBA" id="ARBA00022475"/>
    </source>
</evidence>
<evidence type="ECO:0000256" key="3">
    <source>
        <dbReference type="ARBA" id="ARBA00022989"/>
    </source>
</evidence>
<keyword evidence="7" id="KW-0997">Cell inner membrane</keyword>
<feature type="site" description="Important for catalytic activity" evidence="7">
    <location>
        <position position="220"/>
    </location>
</feature>
<dbReference type="OrthoDB" id="9814591at2"/>
<dbReference type="HAMAP" id="MF_02065">
    <property type="entry name" value="MltG"/>
    <property type="match status" value="1"/>
</dbReference>
<keyword evidence="5 7" id="KW-0456">Lyase</keyword>
<dbReference type="Proteomes" id="UP000199657">
    <property type="component" value="Unassembled WGS sequence"/>
</dbReference>
<dbReference type="GO" id="GO:0005886">
    <property type="term" value="C:plasma membrane"/>
    <property type="evidence" value="ECO:0007669"/>
    <property type="project" value="UniProtKB-UniRule"/>
</dbReference>
<keyword evidence="1 7" id="KW-1003">Cell membrane</keyword>
<protein>
    <recommendedName>
        <fullName evidence="7">Endolytic murein transglycosylase</fullName>
        <ecNumber evidence="7">4.2.2.29</ecNumber>
    </recommendedName>
    <alternativeName>
        <fullName evidence="7">Peptidoglycan lytic transglycosylase</fullName>
    </alternativeName>
    <alternativeName>
        <fullName evidence="7">Peptidoglycan polymerization terminase</fullName>
    </alternativeName>
</protein>
<name>A0A1H8QDW8_9GAMM</name>
<keyword evidence="6 7" id="KW-0961">Cell wall biogenesis/degradation</keyword>
<dbReference type="NCBIfam" id="TIGR00247">
    <property type="entry name" value="endolytic transglycosylase MltG"/>
    <property type="match status" value="1"/>
</dbReference>
<accession>A0A1H8QDW8</accession>
<comment type="catalytic activity">
    <reaction evidence="7">
        <text>a peptidoglycan chain = a peptidoglycan chain with N-acetyl-1,6-anhydromuramyl-[peptide] at the reducing end + a peptidoglycan chain with N-acetylglucosamine at the non-reducing end.</text>
        <dbReference type="EC" id="4.2.2.29"/>
    </reaction>
</comment>
<keyword evidence="3 7" id="KW-1133">Transmembrane helix</keyword>
<dbReference type="Pfam" id="PF02618">
    <property type="entry name" value="YceG"/>
    <property type="match status" value="1"/>
</dbReference>
<proteinExistence type="inferred from homology"/>
<dbReference type="AlphaFoldDB" id="A0A1H8QDW8"/>
<evidence type="ECO:0000256" key="5">
    <source>
        <dbReference type="ARBA" id="ARBA00023239"/>
    </source>
</evidence>
<dbReference type="GO" id="GO:0009252">
    <property type="term" value="P:peptidoglycan biosynthetic process"/>
    <property type="evidence" value="ECO:0007669"/>
    <property type="project" value="UniProtKB-UniRule"/>
</dbReference>
<keyword evidence="4 7" id="KW-0472">Membrane</keyword>
<dbReference type="PANTHER" id="PTHR30518">
    <property type="entry name" value="ENDOLYTIC MUREIN TRANSGLYCOSYLASE"/>
    <property type="match status" value="1"/>
</dbReference>
<comment type="similarity">
    <text evidence="7">Belongs to the transglycosylase MltG family.</text>
</comment>
<dbReference type="CDD" id="cd08010">
    <property type="entry name" value="MltG_like"/>
    <property type="match status" value="1"/>
</dbReference>
<dbReference type="GO" id="GO:0008932">
    <property type="term" value="F:lytic endotransglycosylase activity"/>
    <property type="evidence" value="ECO:0007669"/>
    <property type="project" value="UniProtKB-UniRule"/>
</dbReference>
<dbReference type="RefSeq" id="WP_091639672.1">
    <property type="nucleotide sequence ID" value="NZ_FOEG01000001.1"/>
</dbReference>
<dbReference type="EMBL" id="FOEG01000001">
    <property type="protein sequence ID" value="SEO52430.1"/>
    <property type="molecule type" value="Genomic_DNA"/>
</dbReference>
<evidence type="ECO:0000313" key="9">
    <source>
        <dbReference type="Proteomes" id="UP000199657"/>
    </source>
</evidence>
<keyword evidence="2 7" id="KW-0812">Transmembrane</keyword>
<organism evidence="8 9">
    <name type="scientific">Aquisalimonas asiatica</name>
    <dbReference type="NCBI Taxonomy" id="406100"/>
    <lineage>
        <taxon>Bacteria</taxon>
        <taxon>Pseudomonadati</taxon>
        <taxon>Pseudomonadota</taxon>
        <taxon>Gammaproteobacteria</taxon>
        <taxon>Chromatiales</taxon>
        <taxon>Ectothiorhodospiraceae</taxon>
        <taxon>Aquisalimonas</taxon>
    </lineage>
</organism>
<dbReference type="Gene3D" id="3.30.160.60">
    <property type="entry name" value="Classic Zinc Finger"/>
    <property type="match status" value="1"/>
</dbReference>
<evidence type="ECO:0000313" key="8">
    <source>
        <dbReference type="EMBL" id="SEO52430.1"/>
    </source>
</evidence>
<dbReference type="InterPro" id="IPR003770">
    <property type="entry name" value="MLTG-like"/>
</dbReference>
<evidence type="ECO:0000256" key="4">
    <source>
        <dbReference type="ARBA" id="ARBA00023136"/>
    </source>
</evidence>
<dbReference type="PANTHER" id="PTHR30518:SF2">
    <property type="entry name" value="ENDOLYTIC MUREIN TRANSGLYCOSYLASE"/>
    <property type="match status" value="1"/>
</dbReference>
<dbReference type="EC" id="4.2.2.29" evidence="7"/>
<keyword evidence="9" id="KW-1185">Reference proteome</keyword>
<gene>
    <name evidence="7" type="primary">mltG</name>
    <name evidence="8" type="ORF">SAMN04488052_101525</name>
</gene>
<sequence length="340" mass="38357">MIRRIVGIAGAALVVALVIAVGLAIDYHNWQQTPLHEESEAKTVEIASGSSVRSLQRKLEDDFQMERPLYFRLYARLSGKAQRLQSGEYRLPAGMTPPQLLHRIARGDVVQYRFTIVEGWTFRQLLAAMQADPRILDTLDDPDDSEVMAVVGSPDQEHPEGWFLPETYNYTRGTTDVELLRRAHRAMQRELESVWEERVEGLPLESAYEALILASIIERETGAPEERGEIAGVFVRRLQDGMRLQTDPTVIYGMGDDYDGRIRTRDLRTDTPYNTYTRHGLPPTPIAMPGRAALRASVNPEPGTSMYFVSRGDGTHVFSDTLEEHNSAVRRYILGQGDDD</sequence>
<evidence type="ECO:0000256" key="6">
    <source>
        <dbReference type="ARBA" id="ARBA00023316"/>
    </source>
</evidence>
<comment type="function">
    <text evidence="7">Functions as a peptidoglycan terminase that cleaves nascent peptidoglycan strands endolytically to terminate their elongation.</text>
</comment>
<evidence type="ECO:0000256" key="7">
    <source>
        <dbReference type="HAMAP-Rule" id="MF_02065"/>
    </source>
</evidence>
<reference evidence="8 9" key="1">
    <citation type="submission" date="2016-10" db="EMBL/GenBank/DDBJ databases">
        <authorList>
            <person name="de Groot N.N."/>
        </authorList>
    </citation>
    <scope>NUCLEOTIDE SEQUENCE [LARGE SCALE GENOMIC DNA]</scope>
    <source>
        <strain evidence="8 9">CGMCC 1.6291</strain>
    </source>
</reference>
<dbReference type="STRING" id="406100.SAMN04488052_101525"/>